<feature type="region of interest" description="Disordered" evidence="1">
    <location>
        <begin position="78"/>
        <end position="208"/>
    </location>
</feature>
<comment type="caution">
    <text evidence="3">The sequence shown here is derived from an EMBL/GenBank/DDBJ whole genome shotgun (WGS) entry which is preliminary data.</text>
</comment>
<dbReference type="Gene3D" id="3.30.1150.10">
    <property type="match status" value="1"/>
</dbReference>
<feature type="compositionally biased region" description="Basic and acidic residues" evidence="1">
    <location>
        <begin position="131"/>
        <end position="160"/>
    </location>
</feature>
<organism evidence="3 4">
    <name type="scientific">Hyphomonas hirschiana VP5</name>
    <dbReference type="NCBI Taxonomy" id="1280951"/>
    <lineage>
        <taxon>Bacteria</taxon>
        <taxon>Pseudomonadati</taxon>
        <taxon>Pseudomonadota</taxon>
        <taxon>Alphaproteobacteria</taxon>
        <taxon>Hyphomonadales</taxon>
        <taxon>Hyphomonadaceae</taxon>
        <taxon>Hyphomonas</taxon>
    </lineage>
</organism>
<feature type="compositionally biased region" description="Acidic residues" evidence="1">
    <location>
        <begin position="107"/>
        <end position="117"/>
    </location>
</feature>
<dbReference type="Proteomes" id="UP000025061">
    <property type="component" value="Unassembled WGS sequence"/>
</dbReference>
<keyword evidence="2" id="KW-0732">Signal</keyword>
<name>A0A059FFI2_9PROT</name>
<evidence type="ECO:0008006" key="5">
    <source>
        <dbReference type="Google" id="ProtNLM"/>
    </source>
</evidence>
<evidence type="ECO:0000256" key="2">
    <source>
        <dbReference type="SAM" id="SignalP"/>
    </source>
</evidence>
<protein>
    <recommendedName>
        <fullName evidence="5">TonB domain-containing protein</fullName>
    </recommendedName>
</protein>
<sequence>MLRGLTVSALVHASVLAMAVVSWPQDTNDCDDQIERLRREQPGISSVEILMQLPQCASSADLPIDFLEIGRISDVAELRKSDTPEPEPEPEAAPEPVEETPPPPEPEAAEPEPEVEVPDPREPEPEPVEEPEPKPEPKKEEPKPKPKPVEKPPAKPKDDLDFLDDFESTLQSKRASEQRPETQQTDRPVLANSDRDQQGAGERTGATASLQAALRRQIMECWTGVDDLPPEHQIDVVVSVKLARDGSLAEAAKLISPRSRPVGRSGIAVDRALLAVRKCGEIGNYRLPAEDYDLWKDINVTLGPKQG</sequence>
<dbReference type="PATRIC" id="fig|1280951.3.peg.2916"/>
<keyword evidence="4" id="KW-1185">Reference proteome</keyword>
<feature type="chain" id="PRO_5001578036" description="TonB domain-containing protein" evidence="2">
    <location>
        <begin position="20"/>
        <end position="307"/>
    </location>
</feature>
<accession>A0A059FFI2</accession>
<dbReference type="EMBL" id="ARYI01000014">
    <property type="protein sequence ID" value="KCZ89362.1"/>
    <property type="molecule type" value="Genomic_DNA"/>
</dbReference>
<evidence type="ECO:0000256" key="1">
    <source>
        <dbReference type="SAM" id="MobiDB-lite"/>
    </source>
</evidence>
<evidence type="ECO:0000313" key="3">
    <source>
        <dbReference type="EMBL" id="KCZ89362.1"/>
    </source>
</evidence>
<feature type="signal peptide" evidence="2">
    <location>
        <begin position="1"/>
        <end position="19"/>
    </location>
</feature>
<proteinExistence type="predicted"/>
<gene>
    <name evidence="3" type="ORF">HHI_14467</name>
</gene>
<feature type="compositionally biased region" description="Acidic residues" evidence="1">
    <location>
        <begin position="84"/>
        <end position="98"/>
    </location>
</feature>
<dbReference type="RefSeq" id="WP_011645187.1">
    <property type="nucleotide sequence ID" value="NZ_ARYI01000014.1"/>
</dbReference>
<dbReference type="AlphaFoldDB" id="A0A059FFI2"/>
<evidence type="ECO:0000313" key="4">
    <source>
        <dbReference type="Proteomes" id="UP000025061"/>
    </source>
</evidence>
<reference evidence="3 4" key="1">
    <citation type="submission" date="2013-04" db="EMBL/GenBank/DDBJ databases">
        <title>Hyphomonas hirschiana VP5 Genome Sequencing.</title>
        <authorList>
            <person name="Lai Q."/>
            <person name="Shao Z."/>
        </authorList>
    </citation>
    <scope>NUCLEOTIDE SEQUENCE [LARGE SCALE GENOMIC DNA]</scope>
    <source>
        <strain evidence="3 4">VP5</strain>
    </source>
</reference>